<sequence>MDDPICSLYHGGKTAGYVLSSCKVALSEGRCTWRHNKMLQDFASGINIAKGQIDSPTRSFAIFTREGVAKTCYGKSNKGSTQRKGLLCGFDDSNRSLRM</sequence>
<dbReference type="AlphaFoldDB" id="A0AAV4G6I2"/>
<protein>
    <submittedName>
        <fullName evidence="1">Polyprotein</fullName>
    </submittedName>
</protein>
<keyword evidence="2" id="KW-1185">Reference proteome</keyword>
<reference evidence="1 2" key="1">
    <citation type="journal article" date="2021" name="Elife">
        <title>Chloroplast acquisition without the gene transfer in kleptoplastic sea slugs, Plakobranchus ocellatus.</title>
        <authorList>
            <person name="Maeda T."/>
            <person name="Takahashi S."/>
            <person name="Yoshida T."/>
            <person name="Shimamura S."/>
            <person name="Takaki Y."/>
            <person name="Nagai Y."/>
            <person name="Toyoda A."/>
            <person name="Suzuki Y."/>
            <person name="Arimoto A."/>
            <person name="Ishii H."/>
            <person name="Satoh N."/>
            <person name="Nishiyama T."/>
            <person name="Hasebe M."/>
            <person name="Maruyama T."/>
            <person name="Minagawa J."/>
            <person name="Obokata J."/>
            <person name="Shigenobu S."/>
        </authorList>
    </citation>
    <scope>NUCLEOTIDE SEQUENCE [LARGE SCALE GENOMIC DNA]</scope>
</reference>
<evidence type="ECO:0000313" key="2">
    <source>
        <dbReference type="Proteomes" id="UP000762676"/>
    </source>
</evidence>
<comment type="caution">
    <text evidence="1">The sequence shown here is derived from an EMBL/GenBank/DDBJ whole genome shotgun (WGS) entry which is preliminary data.</text>
</comment>
<gene>
    <name evidence="1" type="ORF">ElyMa_002327600</name>
</gene>
<proteinExistence type="predicted"/>
<dbReference type="EMBL" id="BMAT01004795">
    <property type="protein sequence ID" value="GFR80904.1"/>
    <property type="molecule type" value="Genomic_DNA"/>
</dbReference>
<organism evidence="1 2">
    <name type="scientific">Elysia marginata</name>
    <dbReference type="NCBI Taxonomy" id="1093978"/>
    <lineage>
        <taxon>Eukaryota</taxon>
        <taxon>Metazoa</taxon>
        <taxon>Spiralia</taxon>
        <taxon>Lophotrochozoa</taxon>
        <taxon>Mollusca</taxon>
        <taxon>Gastropoda</taxon>
        <taxon>Heterobranchia</taxon>
        <taxon>Euthyneura</taxon>
        <taxon>Panpulmonata</taxon>
        <taxon>Sacoglossa</taxon>
        <taxon>Placobranchoidea</taxon>
        <taxon>Plakobranchidae</taxon>
        <taxon>Elysia</taxon>
    </lineage>
</organism>
<dbReference type="Proteomes" id="UP000762676">
    <property type="component" value="Unassembled WGS sequence"/>
</dbReference>
<accession>A0AAV4G6I2</accession>
<evidence type="ECO:0000313" key="1">
    <source>
        <dbReference type="EMBL" id="GFR80904.1"/>
    </source>
</evidence>
<name>A0AAV4G6I2_9GAST</name>